<protein>
    <submittedName>
        <fullName evidence="1">Uncharacterized protein</fullName>
    </submittedName>
</protein>
<proteinExistence type="predicted"/>
<gene>
    <name evidence="1" type="ORF">BDY19DRAFT_894061</name>
</gene>
<dbReference type="EMBL" id="MU274920">
    <property type="protein sequence ID" value="KAI0087063.1"/>
    <property type="molecule type" value="Genomic_DNA"/>
</dbReference>
<feature type="non-terminal residue" evidence="1">
    <location>
        <position position="382"/>
    </location>
</feature>
<keyword evidence="2" id="KW-1185">Reference proteome</keyword>
<reference evidence="1" key="1">
    <citation type="journal article" date="2021" name="Environ. Microbiol.">
        <title>Gene family expansions and transcriptome signatures uncover fungal adaptations to wood decay.</title>
        <authorList>
            <person name="Hage H."/>
            <person name="Miyauchi S."/>
            <person name="Viragh M."/>
            <person name="Drula E."/>
            <person name="Min B."/>
            <person name="Chaduli D."/>
            <person name="Navarro D."/>
            <person name="Favel A."/>
            <person name="Norest M."/>
            <person name="Lesage-Meessen L."/>
            <person name="Balint B."/>
            <person name="Merenyi Z."/>
            <person name="de Eugenio L."/>
            <person name="Morin E."/>
            <person name="Martinez A.T."/>
            <person name="Baldrian P."/>
            <person name="Stursova M."/>
            <person name="Martinez M.J."/>
            <person name="Novotny C."/>
            <person name="Magnuson J.K."/>
            <person name="Spatafora J.W."/>
            <person name="Maurice S."/>
            <person name="Pangilinan J."/>
            <person name="Andreopoulos W."/>
            <person name="LaButti K."/>
            <person name="Hundley H."/>
            <person name="Na H."/>
            <person name="Kuo A."/>
            <person name="Barry K."/>
            <person name="Lipzen A."/>
            <person name="Henrissat B."/>
            <person name="Riley R."/>
            <person name="Ahrendt S."/>
            <person name="Nagy L.G."/>
            <person name="Grigoriev I.V."/>
            <person name="Martin F."/>
            <person name="Rosso M.N."/>
        </authorList>
    </citation>
    <scope>NUCLEOTIDE SEQUENCE</scope>
    <source>
        <strain evidence="1">CBS 384.51</strain>
    </source>
</reference>
<accession>A0ACB8TYF6</accession>
<evidence type="ECO:0000313" key="1">
    <source>
        <dbReference type="EMBL" id="KAI0087063.1"/>
    </source>
</evidence>
<sequence>MSPIFTLPVELLSRVFALGMPEGEYPDFPPSDEVPFELLVSHTCRHWRNVALRTHQLWTIIHFRLVSHIERASIYLTRSHNHLVDILVDTCAAEEHVPGVTLFRQEFLPIFNTVTPYIHRWRSLTLKVRDRECKIGARSVLSTCGGAPYLEYLQLWHIENWDSAERLFTQIGPPPVVVFNKSLPRLKHIVLIGVNVPWNQSPFLEDLSTVEFALHSEDVRIPYDIWANMLATSPNLYKLSLHYSGPRSATDGWPTDVVKLPGLRELVLTDLDCSYILQLMERITMPGVTKLRLELHDRDQDFSQLLEYFAAPPVPAAADTTESGEPEQPEVRGPAFPVLETLVVAALDCSKENFAAFLKATPSIRHLELSGGKMSDGLFQQL</sequence>
<comment type="caution">
    <text evidence="1">The sequence shown here is derived from an EMBL/GenBank/DDBJ whole genome shotgun (WGS) entry which is preliminary data.</text>
</comment>
<name>A0ACB8TYF6_9APHY</name>
<organism evidence="1 2">
    <name type="scientific">Irpex rosettiformis</name>
    <dbReference type="NCBI Taxonomy" id="378272"/>
    <lineage>
        <taxon>Eukaryota</taxon>
        <taxon>Fungi</taxon>
        <taxon>Dikarya</taxon>
        <taxon>Basidiomycota</taxon>
        <taxon>Agaricomycotina</taxon>
        <taxon>Agaricomycetes</taxon>
        <taxon>Polyporales</taxon>
        <taxon>Irpicaceae</taxon>
        <taxon>Irpex</taxon>
    </lineage>
</organism>
<evidence type="ECO:0000313" key="2">
    <source>
        <dbReference type="Proteomes" id="UP001055072"/>
    </source>
</evidence>
<dbReference type="Proteomes" id="UP001055072">
    <property type="component" value="Unassembled WGS sequence"/>
</dbReference>